<dbReference type="Pfam" id="PF00001">
    <property type="entry name" value="7tm_1"/>
    <property type="match status" value="1"/>
</dbReference>
<keyword evidence="4 10" id="KW-1133">Transmembrane helix</keyword>
<accession>A0ABN9MSI3</accession>
<comment type="subcellular location">
    <subcellularLocation>
        <location evidence="1">Cell membrane</location>
        <topology evidence="1">Multi-pass membrane protein</topology>
    </subcellularLocation>
</comment>
<organism evidence="12 13">
    <name type="scientific">Ranitomeya imitator</name>
    <name type="common">mimic poison frog</name>
    <dbReference type="NCBI Taxonomy" id="111125"/>
    <lineage>
        <taxon>Eukaryota</taxon>
        <taxon>Metazoa</taxon>
        <taxon>Chordata</taxon>
        <taxon>Craniata</taxon>
        <taxon>Vertebrata</taxon>
        <taxon>Euteleostomi</taxon>
        <taxon>Amphibia</taxon>
        <taxon>Batrachia</taxon>
        <taxon>Anura</taxon>
        <taxon>Neobatrachia</taxon>
        <taxon>Hyloidea</taxon>
        <taxon>Dendrobatidae</taxon>
        <taxon>Dendrobatinae</taxon>
        <taxon>Ranitomeya</taxon>
    </lineage>
</organism>
<dbReference type="PRINTS" id="PR00237">
    <property type="entry name" value="GPCRRHODOPSN"/>
</dbReference>
<feature type="domain" description="G-protein coupled receptors family 1 profile" evidence="11">
    <location>
        <begin position="1"/>
        <end position="98"/>
    </location>
</feature>
<evidence type="ECO:0000256" key="9">
    <source>
        <dbReference type="ARBA" id="ARBA00023224"/>
    </source>
</evidence>
<keyword evidence="9" id="KW-0807">Transducer</keyword>
<evidence type="ECO:0000259" key="11">
    <source>
        <dbReference type="PROSITE" id="PS50262"/>
    </source>
</evidence>
<evidence type="ECO:0000256" key="10">
    <source>
        <dbReference type="SAM" id="Phobius"/>
    </source>
</evidence>
<keyword evidence="13" id="KW-1185">Reference proteome</keyword>
<dbReference type="PANTHER" id="PTHR24246:SF21">
    <property type="entry name" value="G-PROTEIN COUPLED RECEPTORS FAMILY 1 PROFILE DOMAIN-CONTAINING PROTEIN"/>
    <property type="match status" value="1"/>
</dbReference>
<sequence length="151" mass="17144">MLVLYARIFLEIRRQIRQIAEWAVDVSRRRRRRRIVVREFRMATSLFIVVFCFVVCWFPIHILNVVRLFCPQCLVPTDLVLTAVILSHANSAINPIIYVFRMRTFRRAIEATLSCSCGTSAVGSVTATSLAKAAHEQRGGGQIRDVPLPGT</sequence>
<evidence type="ECO:0000256" key="2">
    <source>
        <dbReference type="ARBA" id="ARBA00022475"/>
    </source>
</evidence>
<evidence type="ECO:0000256" key="7">
    <source>
        <dbReference type="ARBA" id="ARBA00023170"/>
    </source>
</evidence>
<dbReference type="SUPFAM" id="SSF81321">
    <property type="entry name" value="Family A G protein-coupled receptor-like"/>
    <property type="match status" value="1"/>
</dbReference>
<evidence type="ECO:0000256" key="6">
    <source>
        <dbReference type="ARBA" id="ARBA00023136"/>
    </source>
</evidence>
<evidence type="ECO:0000256" key="8">
    <source>
        <dbReference type="ARBA" id="ARBA00023180"/>
    </source>
</evidence>
<gene>
    <name evidence="12" type="ORF">RIMI_LOCUS22089946</name>
</gene>
<feature type="transmembrane region" description="Helical" evidence="10">
    <location>
        <begin position="80"/>
        <end position="100"/>
    </location>
</feature>
<dbReference type="EMBL" id="CAUEEQ010078191">
    <property type="protein sequence ID" value="CAJ0967259.1"/>
    <property type="molecule type" value="Genomic_DNA"/>
</dbReference>
<evidence type="ECO:0000256" key="1">
    <source>
        <dbReference type="ARBA" id="ARBA00004651"/>
    </source>
</evidence>
<keyword evidence="5" id="KW-0297">G-protein coupled receptor</keyword>
<name>A0ABN9MSI3_9NEOB</name>
<keyword evidence="7" id="KW-0675">Receptor</keyword>
<evidence type="ECO:0000256" key="3">
    <source>
        <dbReference type="ARBA" id="ARBA00022692"/>
    </source>
</evidence>
<evidence type="ECO:0000256" key="5">
    <source>
        <dbReference type="ARBA" id="ARBA00023040"/>
    </source>
</evidence>
<evidence type="ECO:0000256" key="4">
    <source>
        <dbReference type="ARBA" id="ARBA00022989"/>
    </source>
</evidence>
<reference evidence="12" key="1">
    <citation type="submission" date="2023-07" db="EMBL/GenBank/DDBJ databases">
        <authorList>
            <person name="Stuckert A."/>
        </authorList>
    </citation>
    <scope>NUCLEOTIDE SEQUENCE</scope>
</reference>
<keyword evidence="2" id="KW-1003">Cell membrane</keyword>
<dbReference type="InterPro" id="IPR017452">
    <property type="entry name" value="GPCR_Rhodpsn_7TM"/>
</dbReference>
<keyword evidence="3 10" id="KW-0812">Transmembrane</keyword>
<dbReference type="Proteomes" id="UP001176940">
    <property type="component" value="Unassembled WGS sequence"/>
</dbReference>
<keyword evidence="6 10" id="KW-0472">Membrane</keyword>
<evidence type="ECO:0000313" key="13">
    <source>
        <dbReference type="Proteomes" id="UP001176940"/>
    </source>
</evidence>
<dbReference type="InterPro" id="IPR000276">
    <property type="entry name" value="GPCR_Rhodpsn"/>
</dbReference>
<dbReference type="Gene3D" id="1.20.1070.10">
    <property type="entry name" value="Rhodopsin 7-helix transmembrane proteins"/>
    <property type="match status" value="1"/>
</dbReference>
<evidence type="ECO:0000313" key="12">
    <source>
        <dbReference type="EMBL" id="CAJ0967259.1"/>
    </source>
</evidence>
<keyword evidence="8" id="KW-0325">Glycoprotein</keyword>
<proteinExistence type="predicted"/>
<protein>
    <recommendedName>
        <fullName evidence="11">G-protein coupled receptors family 1 profile domain-containing protein</fullName>
    </recommendedName>
</protein>
<dbReference type="PANTHER" id="PTHR24246">
    <property type="entry name" value="OLFACTORY RECEPTOR AND ADENOSINE RECEPTOR"/>
    <property type="match status" value="1"/>
</dbReference>
<dbReference type="PROSITE" id="PS50262">
    <property type="entry name" value="G_PROTEIN_RECEP_F1_2"/>
    <property type="match status" value="1"/>
</dbReference>
<feature type="transmembrane region" description="Helical" evidence="10">
    <location>
        <begin position="40"/>
        <end position="60"/>
    </location>
</feature>
<comment type="caution">
    <text evidence="12">The sequence shown here is derived from an EMBL/GenBank/DDBJ whole genome shotgun (WGS) entry which is preliminary data.</text>
</comment>